<dbReference type="EMBL" id="BT146456">
    <property type="protein sequence ID" value="AFK46250.1"/>
    <property type="molecule type" value="mRNA"/>
</dbReference>
<sequence length="166" mass="18827">MENRTPSISKADRLLLVSPVTLEEVQCAVMAMQSFKAPGSDRFQALFYKQYWSIVGEDLHQMVAKAFREGRYHPNMLDILLVLIPKVDNPSHLNELRPISLCNVAYKVITKVLVNRLRPLLSELVGPLQGSFILGRGMGDNIILAHEVMHTIYNHKKRGRFGSNQD</sequence>
<reference evidence="1" key="1">
    <citation type="submission" date="2012-05" db="EMBL/GenBank/DDBJ databases">
        <authorList>
            <person name="Krishnakumar V."/>
            <person name="Cheung F."/>
            <person name="Xiao Y."/>
            <person name="Chan A."/>
            <person name="Moskal W.A."/>
            <person name="Town C.D."/>
        </authorList>
    </citation>
    <scope>NUCLEOTIDE SEQUENCE</scope>
</reference>
<accession>I3T158</accession>
<dbReference type="InterPro" id="IPR052343">
    <property type="entry name" value="Retrotransposon-Effector_Assoc"/>
</dbReference>
<dbReference type="InterPro" id="IPR043502">
    <property type="entry name" value="DNA/RNA_pol_sf"/>
</dbReference>
<dbReference type="AlphaFoldDB" id="I3T158"/>
<dbReference type="PANTHER" id="PTHR46890">
    <property type="entry name" value="NON-LTR RETROLELEMENT REVERSE TRANSCRIPTASE-LIKE PROTEIN-RELATED"/>
    <property type="match status" value="1"/>
</dbReference>
<protein>
    <submittedName>
        <fullName evidence="1">Uncharacterized protein</fullName>
    </submittedName>
</protein>
<dbReference type="PANTHER" id="PTHR46890:SF48">
    <property type="entry name" value="RNA-DIRECTED DNA POLYMERASE"/>
    <property type="match status" value="1"/>
</dbReference>
<evidence type="ECO:0000313" key="1">
    <source>
        <dbReference type="EMBL" id="AFK46250.1"/>
    </source>
</evidence>
<organism evidence="1">
    <name type="scientific">Lotus japonicus</name>
    <name type="common">Lotus corniculatus var. japonicus</name>
    <dbReference type="NCBI Taxonomy" id="34305"/>
    <lineage>
        <taxon>Eukaryota</taxon>
        <taxon>Viridiplantae</taxon>
        <taxon>Streptophyta</taxon>
        <taxon>Embryophyta</taxon>
        <taxon>Tracheophyta</taxon>
        <taxon>Spermatophyta</taxon>
        <taxon>Magnoliopsida</taxon>
        <taxon>eudicotyledons</taxon>
        <taxon>Gunneridae</taxon>
        <taxon>Pentapetalae</taxon>
        <taxon>rosids</taxon>
        <taxon>fabids</taxon>
        <taxon>Fabales</taxon>
        <taxon>Fabaceae</taxon>
        <taxon>Papilionoideae</taxon>
        <taxon>50 kb inversion clade</taxon>
        <taxon>NPAAA clade</taxon>
        <taxon>Hologalegina</taxon>
        <taxon>robinioid clade</taxon>
        <taxon>Loteae</taxon>
        <taxon>Lotus</taxon>
    </lineage>
</organism>
<name>I3T158_LOTJA</name>
<dbReference type="SUPFAM" id="SSF56672">
    <property type="entry name" value="DNA/RNA polymerases"/>
    <property type="match status" value="1"/>
</dbReference>
<proteinExistence type="evidence at transcript level"/>